<dbReference type="Gene3D" id="3.40.47.10">
    <property type="match status" value="2"/>
</dbReference>
<evidence type="ECO:0000313" key="5">
    <source>
        <dbReference type="EMBL" id="SEM44817.1"/>
    </source>
</evidence>
<dbReference type="SUPFAM" id="SSF53901">
    <property type="entry name" value="Thiolase-like"/>
    <property type="match status" value="2"/>
</dbReference>
<sequence length="721" mass="75071">MTRKRIFVTGMGMISPLGSDVPNTLQALSFSRSGLKPLSRFPAPCLLPVGEIPDGTPLVEPIPATHRYALAAAFEAVKGQSGPPESVIVGTTTGGMPLTEERLRQGVTDPAAYRYHATSSIAETIAQKLNCRGPVWTISTACSSGAVALALALELLRNGRFQRVLAGGADALCRLTYFGFSSLQVLDPRGGHPFDLSRKGLSLGEGAAMLFLVAAECPPEGALVELAGAGLSCDAWHPSSPQPEGAGARKAMAKALDDAGISPAEVDHVNLHGTGTPDNDSAEAWALRKLFRDGVPPIASVKGALGHSLAAAGAMEAVISAATILSGRIPPTVGFEVPDPELSLYPSSNSVKTAVNTVLSNSFGFGGNNAALVFRHPEFPGRHRAGDKVSSFSILGEACLTGVGNLAETLSALEAGRSCSGQQDTAMLSRSLDGRAVRRLKRLPRMVLSLAKAACPDRVSGNQLSSVFFGTGWGPLSETHDFLTRLFESGDRFASPFDFIGSVHNAPAGQVGMEFQATGPNLTLTGGEAAFEQALDSAALLAPGGEETLLVVGADEYSPAWTPLFDRSAVMGPPSDGGGALWLKKAASNEGLRILAVFLGSGERNDRVVENLAYCLGGGKEFCRRIGAVLVGLPAAQYREGRQRLTTFLERTGFTGPVLDYRKVIGEFASASAVATVLGVSFLREGEIPAALNDGQAFPLNGRGILVLGLGSEVSAVEILG</sequence>
<dbReference type="PROSITE" id="PS00606">
    <property type="entry name" value="KS3_1"/>
    <property type="match status" value="1"/>
</dbReference>
<evidence type="ECO:0000313" key="6">
    <source>
        <dbReference type="Proteomes" id="UP000198744"/>
    </source>
</evidence>
<dbReference type="InterPro" id="IPR014030">
    <property type="entry name" value="Ketoacyl_synth_N"/>
</dbReference>
<comment type="similarity">
    <text evidence="1 3">Belongs to the thiolase-like superfamily. Beta-ketoacyl-ACP synthases family.</text>
</comment>
<dbReference type="InterPro" id="IPR020841">
    <property type="entry name" value="PKS_Beta-ketoAc_synthase_dom"/>
</dbReference>
<dbReference type="Pfam" id="PF00109">
    <property type="entry name" value="ketoacyl-synt"/>
    <property type="match status" value="1"/>
</dbReference>
<evidence type="ECO:0000256" key="1">
    <source>
        <dbReference type="ARBA" id="ARBA00008467"/>
    </source>
</evidence>
<evidence type="ECO:0000256" key="3">
    <source>
        <dbReference type="RuleBase" id="RU003694"/>
    </source>
</evidence>
<dbReference type="OrthoDB" id="5479871at2"/>
<keyword evidence="2 3" id="KW-0808">Transferase</keyword>
<dbReference type="EMBL" id="FOBS01000016">
    <property type="protein sequence ID" value="SEM44817.1"/>
    <property type="molecule type" value="Genomic_DNA"/>
</dbReference>
<dbReference type="RefSeq" id="WP_093883773.1">
    <property type="nucleotide sequence ID" value="NZ_FOBS01000016.1"/>
</dbReference>
<dbReference type="GO" id="GO:0004315">
    <property type="term" value="F:3-oxoacyl-[acyl-carrier-protein] synthase activity"/>
    <property type="evidence" value="ECO:0007669"/>
    <property type="project" value="InterPro"/>
</dbReference>
<evidence type="ECO:0000256" key="2">
    <source>
        <dbReference type="ARBA" id="ARBA00022679"/>
    </source>
</evidence>
<dbReference type="InterPro" id="IPR000794">
    <property type="entry name" value="Beta-ketoacyl_synthase"/>
</dbReference>
<dbReference type="PANTHER" id="PTHR11712:SF320">
    <property type="entry name" value="BETA-KETOACYL SYNTHASE"/>
    <property type="match status" value="1"/>
</dbReference>
<dbReference type="Pfam" id="PF13723">
    <property type="entry name" value="Ketoacyl-synt_2"/>
    <property type="match status" value="1"/>
</dbReference>
<dbReference type="STRING" id="43775.SAMN04489760_11620"/>
<feature type="domain" description="Ketosynthase family 3 (KS3)" evidence="4">
    <location>
        <begin position="1"/>
        <end position="376"/>
    </location>
</feature>
<dbReference type="InterPro" id="IPR014031">
    <property type="entry name" value="Ketoacyl_synth_C"/>
</dbReference>
<gene>
    <name evidence="5" type="ORF">SAMN04489760_11620</name>
</gene>
<accession>A0A1H7YHP7</accession>
<name>A0A1H7YHP7_9BACT</name>
<dbReference type="CDD" id="cd00834">
    <property type="entry name" value="KAS_I_II"/>
    <property type="match status" value="1"/>
</dbReference>
<dbReference type="AlphaFoldDB" id="A0A1H7YHP7"/>
<dbReference type="InterPro" id="IPR016039">
    <property type="entry name" value="Thiolase-like"/>
</dbReference>
<proteinExistence type="inferred from homology"/>
<dbReference type="PANTHER" id="PTHR11712">
    <property type="entry name" value="POLYKETIDE SYNTHASE-RELATED"/>
    <property type="match status" value="1"/>
</dbReference>
<dbReference type="InterPro" id="IPR018201">
    <property type="entry name" value="Ketoacyl_synth_AS"/>
</dbReference>
<protein>
    <submittedName>
        <fullName evidence="5">3-oxoacyl-[acyl-carrier-protein] synthase-1</fullName>
    </submittedName>
</protein>
<dbReference type="SMART" id="SM00825">
    <property type="entry name" value="PKS_KS"/>
    <property type="match status" value="1"/>
</dbReference>
<dbReference type="Pfam" id="PF02801">
    <property type="entry name" value="Ketoacyl-synt_C"/>
    <property type="match status" value="1"/>
</dbReference>
<dbReference type="GO" id="GO:0006633">
    <property type="term" value="P:fatty acid biosynthetic process"/>
    <property type="evidence" value="ECO:0007669"/>
    <property type="project" value="InterPro"/>
</dbReference>
<dbReference type="PROSITE" id="PS52004">
    <property type="entry name" value="KS3_2"/>
    <property type="match status" value="1"/>
</dbReference>
<dbReference type="Proteomes" id="UP000198744">
    <property type="component" value="Unassembled WGS sequence"/>
</dbReference>
<organism evidence="5 6">
    <name type="scientific">Syntrophus gentianae</name>
    <dbReference type="NCBI Taxonomy" id="43775"/>
    <lineage>
        <taxon>Bacteria</taxon>
        <taxon>Pseudomonadati</taxon>
        <taxon>Thermodesulfobacteriota</taxon>
        <taxon>Syntrophia</taxon>
        <taxon>Syntrophales</taxon>
        <taxon>Syntrophaceae</taxon>
        <taxon>Syntrophus</taxon>
    </lineage>
</organism>
<evidence type="ECO:0000259" key="4">
    <source>
        <dbReference type="PROSITE" id="PS52004"/>
    </source>
</evidence>
<keyword evidence="6" id="KW-1185">Reference proteome</keyword>
<reference evidence="5 6" key="1">
    <citation type="submission" date="2016-10" db="EMBL/GenBank/DDBJ databases">
        <authorList>
            <person name="de Groot N.N."/>
        </authorList>
    </citation>
    <scope>NUCLEOTIDE SEQUENCE [LARGE SCALE GENOMIC DNA]</scope>
    <source>
        <strain evidence="5 6">DSM 8423</strain>
    </source>
</reference>